<evidence type="ECO:0000256" key="3">
    <source>
        <dbReference type="ARBA" id="ARBA00022630"/>
    </source>
</evidence>
<dbReference type="Pfam" id="PF00441">
    <property type="entry name" value="Acyl-CoA_dh_1"/>
    <property type="match status" value="1"/>
</dbReference>
<keyword evidence="3 6" id="KW-0285">Flavoprotein</keyword>
<keyword evidence="11" id="KW-1185">Reference proteome</keyword>
<comment type="similarity">
    <text evidence="2 6">Belongs to the acyl-CoA dehydrogenase family.</text>
</comment>
<evidence type="ECO:0000256" key="6">
    <source>
        <dbReference type="RuleBase" id="RU362125"/>
    </source>
</evidence>
<dbReference type="Gene3D" id="1.20.140.10">
    <property type="entry name" value="Butyryl-CoA Dehydrogenase, subunit A, domain 3"/>
    <property type="match status" value="1"/>
</dbReference>
<dbReference type="GO" id="GO:0003995">
    <property type="term" value="F:acyl-CoA dehydrogenase activity"/>
    <property type="evidence" value="ECO:0007669"/>
    <property type="project" value="InterPro"/>
</dbReference>
<dbReference type="FunFam" id="1.20.140.10:FF:000001">
    <property type="entry name" value="Acyl-CoA dehydrogenase"/>
    <property type="match status" value="1"/>
</dbReference>
<evidence type="ECO:0000259" key="7">
    <source>
        <dbReference type="Pfam" id="PF00441"/>
    </source>
</evidence>
<comment type="cofactor">
    <cofactor evidence="1 6">
        <name>FAD</name>
        <dbReference type="ChEBI" id="CHEBI:57692"/>
    </cofactor>
</comment>
<name>A0A4U2YNI4_9ACTN</name>
<dbReference type="Gene3D" id="1.10.540.10">
    <property type="entry name" value="Acyl-CoA dehydrogenase/oxidase, N-terminal domain"/>
    <property type="match status" value="1"/>
</dbReference>
<dbReference type="FunFam" id="2.40.110.10:FF:000002">
    <property type="entry name" value="Acyl-CoA dehydrogenase fadE12"/>
    <property type="match status" value="1"/>
</dbReference>
<reference evidence="10 11" key="1">
    <citation type="submission" date="2019-04" db="EMBL/GenBank/DDBJ databases">
        <authorList>
            <person name="Dong K."/>
        </authorList>
    </citation>
    <scope>NUCLEOTIDE SEQUENCE [LARGE SCALE GENOMIC DNA]</scope>
    <source>
        <strain evidence="11">dk3543</strain>
    </source>
</reference>
<dbReference type="GO" id="GO:0050660">
    <property type="term" value="F:flavin adenine dinucleotide binding"/>
    <property type="evidence" value="ECO:0007669"/>
    <property type="project" value="InterPro"/>
</dbReference>
<evidence type="ECO:0000313" key="11">
    <source>
        <dbReference type="Proteomes" id="UP000307808"/>
    </source>
</evidence>
<dbReference type="Proteomes" id="UP000307808">
    <property type="component" value="Unassembled WGS sequence"/>
</dbReference>
<keyword evidence="4 6" id="KW-0274">FAD</keyword>
<dbReference type="OrthoDB" id="142556at2"/>
<evidence type="ECO:0000256" key="2">
    <source>
        <dbReference type="ARBA" id="ARBA00009347"/>
    </source>
</evidence>
<dbReference type="InterPro" id="IPR009075">
    <property type="entry name" value="AcylCo_DH/oxidase_C"/>
</dbReference>
<dbReference type="InterPro" id="IPR006089">
    <property type="entry name" value="Acyl-CoA_DH_CS"/>
</dbReference>
<dbReference type="AlphaFoldDB" id="A0A4U2YNI4"/>
<evidence type="ECO:0000313" key="10">
    <source>
        <dbReference type="EMBL" id="TKI62225.1"/>
    </source>
</evidence>
<protein>
    <submittedName>
        <fullName evidence="10">Acyl-CoA dehydrogenase</fullName>
    </submittedName>
</protein>
<dbReference type="SUPFAM" id="SSF56645">
    <property type="entry name" value="Acyl-CoA dehydrogenase NM domain-like"/>
    <property type="match status" value="1"/>
</dbReference>
<dbReference type="SUPFAM" id="SSF47203">
    <property type="entry name" value="Acyl-CoA dehydrogenase C-terminal domain-like"/>
    <property type="match status" value="1"/>
</dbReference>
<feature type="domain" description="Acyl-CoA dehydrogenase/oxidase N-terminal" evidence="9">
    <location>
        <begin position="6"/>
        <end position="117"/>
    </location>
</feature>
<dbReference type="EMBL" id="SZPY01000002">
    <property type="protein sequence ID" value="TKI62225.1"/>
    <property type="molecule type" value="Genomic_DNA"/>
</dbReference>
<dbReference type="InterPro" id="IPR009100">
    <property type="entry name" value="AcylCoA_DH/oxidase_NM_dom_sf"/>
</dbReference>
<dbReference type="PIRSF" id="PIRSF016578">
    <property type="entry name" value="HsaA"/>
    <property type="match status" value="1"/>
</dbReference>
<comment type="caution">
    <text evidence="10">The sequence shown here is derived from an EMBL/GenBank/DDBJ whole genome shotgun (WGS) entry which is preliminary data.</text>
</comment>
<organism evidence="10 11">
    <name type="scientific">Nocardioides jishulii</name>
    <dbReference type="NCBI Taxonomy" id="2575440"/>
    <lineage>
        <taxon>Bacteria</taxon>
        <taxon>Bacillati</taxon>
        <taxon>Actinomycetota</taxon>
        <taxon>Actinomycetes</taxon>
        <taxon>Propionibacteriales</taxon>
        <taxon>Nocardioidaceae</taxon>
        <taxon>Nocardioides</taxon>
    </lineage>
</organism>
<feature type="domain" description="Acyl-CoA dehydrogenase/oxidase C-terminal" evidence="7">
    <location>
        <begin position="235"/>
        <end position="383"/>
    </location>
</feature>
<dbReference type="InterPro" id="IPR013786">
    <property type="entry name" value="AcylCoA_DH/ox_N"/>
</dbReference>
<dbReference type="InterPro" id="IPR046373">
    <property type="entry name" value="Acyl-CoA_Oxase/DH_mid-dom_sf"/>
</dbReference>
<dbReference type="InterPro" id="IPR006091">
    <property type="entry name" value="Acyl-CoA_Oxase/DH_mid-dom"/>
</dbReference>
<evidence type="ECO:0000256" key="1">
    <source>
        <dbReference type="ARBA" id="ARBA00001974"/>
    </source>
</evidence>
<dbReference type="RefSeq" id="WP_137065494.1">
    <property type="nucleotide sequence ID" value="NZ_CP040748.1"/>
</dbReference>
<keyword evidence="5 6" id="KW-0560">Oxidoreductase</keyword>
<sequence length="390" mass="42328">MDFTFNEDQREFKALLRQFVDNEIKPVAREWEQAGRYPTEIVEGMKEMGLFGITVPEEYGGLDLDPVSFGLVFEEIARGWMGIAGILGSHSLACRLIAMHGTEEQKSKYLPDLATGKRRTGIGLTEPDAGTDLQGIRTTARLEGEGDDAYYVVNGSKMWITNARYADPLPVLVKTDPSASPAHKGMSVLLIEAGTPGFEVTKDIPKLGYKGTESCEILLDNVKVPVSQLVGGIEGKGMQQVLSALEWGRVNIAARSVGIAQRAYEEALAYSQERKAFGKAISEFQLVAAKIGELGTQVQAARLMAYWAADAVKNGRADGATGMAKIFCSEVALQASIDSLKVHGGYGYSTEFEVERLYRDSILMSIGEGTNDILRTVVAKSLLKGETKVG</sequence>
<evidence type="ECO:0000256" key="5">
    <source>
        <dbReference type="ARBA" id="ARBA00023002"/>
    </source>
</evidence>
<dbReference type="Gene3D" id="2.40.110.10">
    <property type="entry name" value="Butyryl-CoA Dehydrogenase, subunit A, domain 2"/>
    <property type="match status" value="1"/>
</dbReference>
<feature type="domain" description="Acyl-CoA oxidase/dehydrogenase middle" evidence="8">
    <location>
        <begin position="122"/>
        <end position="222"/>
    </location>
</feature>
<dbReference type="InterPro" id="IPR037069">
    <property type="entry name" value="AcylCoA_DH/ox_N_sf"/>
</dbReference>
<proteinExistence type="inferred from homology"/>
<evidence type="ECO:0000259" key="9">
    <source>
        <dbReference type="Pfam" id="PF02771"/>
    </source>
</evidence>
<dbReference type="InterPro" id="IPR036250">
    <property type="entry name" value="AcylCo_DH-like_C"/>
</dbReference>
<evidence type="ECO:0000259" key="8">
    <source>
        <dbReference type="Pfam" id="PF02770"/>
    </source>
</evidence>
<dbReference type="FunFam" id="1.10.540.10:FF:000002">
    <property type="entry name" value="Acyl-CoA dehydrogenase FadE19"/>
    <property type="match status" value="1"/>
</dbReference>
<dbReference type="Pfam" id="PF02771">
    <property type="entry name" value="Acyl-CoA_dh_N"/>
    <property type="match status" value="1"/>
</dbReference>
<dbReference type="Pfam" id="PF02770">
    <property type="entry name" value="Acyl-CoA_dh_M"/>
    <property type="match status" value="1"/>
</dbReference>
<dbReference type="PROSITE" id="PS00072">
    <property type="entry name" value="ACYL_COA_DH_1"/>
    <property type="match status" value="1"/>
</dbReference>
<gene>
    <name evidence="10" type="ORF">FC770_07365</name>
</gene>
<dbReference type="PANTHER" id="PTHR43884">
    <property type="entry name" value="ACYL-COA DEHYDROGENASE"/>
    <property type="match status" value="1"/>
</dbReference>
<evidence type="ECO:0000256" key="4">
    <source>
        <dbReference type="ARBA" id="ARBA00022827"/>
    </source>
</evidence>
<dbReference type="PANTHER" id="PTHR43884:SF12">
    <property type="entry name" value="ISOVALERYL-COA DEHYDROGENASE, MITOCHONDRIAL-RELATED"/>
    <property type="match status" value="1"/>
</dbReference>
<accession>A0A4U2YNI4</accession>